<accession>A0A392M825</accession>
<dbReference type="Proteomes" id="UP000265520">
    <property type="component" value="Unassembled WGS sequence"/>
</dbReference>
<gene>
    <name evidence="1" type="ORF">A2U01_0004132</name>
</gene>
<dbReference type="EMBL" id="LXQA010004971">
    <property type="protein sequence ID" value="MCH83313.1"/>
    <property type="molecule type" value="Genomic_DNA"/>
</dbReference>
<reference evidence="1 2" key="1">
    <citation type="journal article" date="2018" name="Front. Plant Sci.">
        <title>Red Clover (Trifolium pratense) and Zigzag Clover (T. medium) - A Picture of Genomic Similarities and Differences.</title>
        <authorList>
            <person name="Dluhosova J."/>
            <person name="Istvanek J."/>
            <person name="Nedelnik J."/>
            <person name="Repkova J."/>
        </authorList>
    </citation>
    <scope>NUCLEOTIDE SEQUENCE [LARGE SCALE GENOMIC DNA]</scope>
    <source>
        <strain evidence="2">cv. 10/8</strain>
        <tissue evidence="1">Leaf</tissue>
    </source>
</reference>
<organism evidence="1 2">
    <name type="scientific">Trifolium medium</name>
    <dbReference type="NCBI Taxonomy" id="97028"/>
    <lineage>
        <taxon>Eukaryota</taxon>
        <taxon>Viridiplantae</taxon>
        <taxon>Streptophyta</taxon>
        <taxon>Embryophyta</taxon>
        <taxon>Tracheophyta</taxon>
        <taxon>Spermatophyta</taxon>
        <taxon>Magnoliopsida</taxon>
        <taxon>eudicotyledons</taxon>
        <taxon>Gunneridae</taxon>
        <taxon>Pentapetalae</taxon>
        <taxon>rosids</taxon>
        <taxon>fabids</taxon>
        <taxon>Fabales</taxon>
        <taxon>Fabaceae</taxon>
        <taxon>Papilionoideae</taxon>
        <taxon>50 kb inversion clade</taxon>
        <taxon>NPAAA clade</taxon>
        <taxon>Hologalegina</taxon>
        <taxon>IRL clade</taxon>
        <taxon>Trifolieae</taxon>
        <taxon>Trifolium</taxon>
    </lineage>
</organism>
<evidence type="ECO:0000313" key="2">
    <source>
        <dbReference type="Proteomes" id="UP000265520"/>
    </source>
</evidence>
<keyword evidence="2" id="KW-1185">Reference proteome</keyword>
<dbReference type="AlphaFoldDB" id="A0A392M825"/>
<name>A0A392M825_9FABA</name>
<protein>
    <submittedName>
        <fullName evidence="1">F-box family protein</fullName>
    </submittedName>
</protein>
<proteinExistence type="predicted"/>
<evidence type="ECO:0000313" key="1">
    <source>
        <dbReference type="EMBL" id="MCH83313.1"/>
    </source>
</evidence>
<comment type="caution">
    <text evidence="1">The sequence shown here is derived from an EMBL/GenBank/DDBJ whole genome shotgun (WGS) entry which is preliminary data.</text>
</comment>
<sequence length="234" mass="26659">MRDTERDTPWHLFPSDQIPPSIGLATCRIQFSVIFSLFFQPNKLQPQASSQRDGNRCGSQSSLSILMTKPSKTSTAFANLFTQPCSNCETNKLPSIRLRFPILKYLYIKPSVSKKSPITMEDVKCLPNLFKARICERNTPMALFGKTKILHIDKLEFGQTRFPVFYNLTNMEVSIDHDRVCDKKCTWITAALVVELEPFERTFHSTLSAATYVPYKESQVHMISQNTIALLSPN</sequence>